<comment type="caution">
    <text evidence="1">The sequence shown here is derived from an EMBL/GenBank/DDBJ whole genome shotgun (WGS) entry which is preliminary data.</text>
</comment>
<protein>
    <submittedName>
        <fullName evidence="1">Uncharacterized protein</fullName>
    </submittedName>
</protein>
<sequence length="730" mass="81883">MNAVPRRKPADDPDDSSKAPGAKRRKVRRGTRSCWECKRRKMKCVFECPDDVICIGCHRRWSKCVSQEFPEEASRLSLDSNDRLRERLRRVEARLDHFLTHKGAPDDGIPTLASPESQQAVPVRDNAQGTSSAAAPRPERGQCDDLARTLWDSLPSQVDTRQIAKASSRHSVPFHEVLTTPSAMIDQDGFRSQRRLMEIPGPDAHPVLLARHMLHLSSLLQHLHPDLHKEIRDLSEPPDVMRERLVELVSSLVTSKGRFVDCLEFLECVMIESQYQANCGFLRRSWMIARRAMVIAQAMGLHRPGGCLQYKTLSPETKADPHFLWFRIVFYDRQMCLILGLPQGTLDKNMADEVILADESPGGRLERLHCVIASRILERNESNVGCWDYALTQALEQDLRRASRSLPSRWWLIPNLSSERNDPQALFWEMRRLSEQVCHYNLLNQLHLPYMLYHSIDGRHEHSSIVCVNASREILSRFIMLRRWNRVAFSCRTIDFTAVMAAITLLLAHLASHRCPENDNFLAVQYPGDRAIIEQAQDNMEDLDRINGDPLSAKSAALLRRLLAIEAQAADGNHWSAHSVSVQEPDTDVATGDESASGDRGVYIPYFGVIKAASEAQPCEQDTSARSTTLENTGAQQPAERKGPVLNVGAMSDSVAPGLPTSSLWPSSINGITTFAPLLSDVLFADSLQTYNPEVTGGFQEIPGQDVDLTFLNSFLTDVGHDGKDDTALH</sequence>
<evidence type="ECO:0000313" key="1">
    <source>
        <dbReference type="EMBL" id="KAK1142984.1"/>
    </source>
</evidence>
<organism evidence="1 2">
    <name type="scientific">Aspergillus melleus</name>
    <dbReference type="NCBI Taxonomy" id="138277"/>
    <lineage>
        <taxon>Eukaryota</taxon>
        <taxon>Fungi</taxon>
        <taxon>Dikarya</taxon>
        <taxon>Ascomycota</taxon>
        <taxon>Pezizomycotina</taxon>
        <taxon>Eurotiomycetes</taxon>
        <taxon>Eurotiomycetidae</taxon>
        <taxon>Eurotiales</taxon>
        <taxon>Aspergillaceae</taxon>
        <taxon>Aspergillus</taxon>
        <taxon>Aspergillus subgen. Circumdati</taxon>
    </lineage>
</organism>
<dbReference type="Proteomes" id="UP001177260">
    <property type="component" value="Unassembled WGS sequence"/>
</dbReference>
<accession>A0ACC3AYL3</accession>
<keyword evidence="2" id="KW-1185">Reference proteome</keyword>
<dbReference type="EMBL" id="JAOPJF010000045">
    <property type="protein sequence ID" value="KAK1142984.1"/>
    <property type="molecule type" value="Genomic_DNA"/>
</dbReference>
<reference evidence="1 2" key="1">
    <citation type="journal article" date="2023" name="ACS Omega">
        <title>Identification of the Neoaspergillic Acid Biosynthesis Gene Cluster by Establishing an In Vitro CRISPR-Ribonucleoprotein Genetic System in Aspergillus melleus.</title>
        <authorList>
            <person name="Yuan B."/>
            <person name="Grau M.F."/>
            <person name="Murata R.M."/>
            <person name="Torok T."/>
            <person name="Venkateswaran K."/>
            <person name="Stajich J.E."/>
            <person name="Wang C.C.C."/>
        </authorList>
    </citation>
    <scope>NUCLEOTIDE SEQUENCE [LARGE SCALE GENOMIC DNA]</scope>
    <source>
        <strain evidence="1 2">IMV 1140</strain>
    </source>
</reference>
<gene>
    <name evidence="1" type="ORF">N8T08_007225</name>
</gene>
<proteinExistence type="predicted"/>
<evidence type="ECO:0000313" key="2">
    <source>
        <dbReference type="Proteomes" id="UP001177260"/>
    </source>
</evidence>
<name>A0ACC3AYL3_9EURO</name>